<name>A0A1N6G9T9_9RHOB</name>
<evidence type="ECO:0000256" key="3">
    <source>
        <dbReference type="ARBA" id="ARBA00022833"/>
    </source>
</evidence>
<evidence type="ECO:0000313" key="6">
    <source>
        <dbReference type="EMBL" id="SIO04192.1"/>
    </source>
</evidence>
<sequence>METTGRCLCGATRFAFATEAVLWQGLCTCESCRRASGAPVVGWIGVTNGAWRWEGAPPGRYSSRPGVERCFCTRCGAPLTYASADHPGETHFLAAQLDDPMGFVPDHTDHSDEALPWLAAHHLPQETP</sequence>
<dbReference type="STRING" id="1217970.SAMN05444002_2310"/>
<accession>A0A1N6G9T9</accession>
<dbReference type="AlphaFoldDB" id="A0A1N6G9T9"/>
<dbReference type="Gene3D" id="3.90.1590.10">
    <property type="entry name" value="glutathione-dependent formaldehyde- activating enzyme (gfa)"/>
    <property type="match status" value="1"/>
</dbReference>
<organism evidence="6 7">
    <name type="scientific">Vannielia litorea</name>
    <dbReference type="NCBI Taxonomy" id="1217970"/>
    <lineage>
        <taxon>Bacteria</taxon>
        <taxon>Pseudomonadati</taxon>
        <taxon>Pseudomonadota</taxon>
        <taxon>Alphaproteobacteria</taxon>
        <taxon>Rhodobacterales</taxon>
        <taxon>Paracoccaceae</taxon>
        <taxon>Vannielia</taxon>
    </lineage>
</organism>
<comment type="similarity">
    <text evidence="1">Belongs to the Gfa family.</text>
</comment>
<gene>
    <name evidence="6" type="ORF">SAMN05444002_2310</name>
</gene>
<dbReference type="InterPro" id="IPR006913">
    <property type="entry name" value="CENP-V/GFA"/>
</dbReference>
<proteinExistence type="inferred from homology"/>
<keyword evidence="3" id="KW-0862">Zinc</keyword>
<dbReference type="InterPro" id="IPR011057">
    <property type="entry name" value="Mss4-like_sf"/>
</dbReference>
<feature type="domain" description="CENP-V/GFA" evidence="5">
    <location>
        <begin position="3"/>
        <end position="109"/>
    </location>
</feature>
<dbReference type="Proteomes" id="UP000184932">
    <property type="component" value="Unassembled WGS sequence"/>
</dbReference>
<evidence type="ECO:0000256" key="4">
    <source>
        <dbReference type="ARBA" id="ARBA00023239"/>
    </source>
</evidence>
<dbReference type="GO" id="GO:0016846">
    <property type="term" value="F:carbon-sulfur lyase activity"/>
    <property type="evidence" value="ECO:0007669"/>
    <property type="project" value="InterPro"/>
</dbReference>
<keyword evidence="2" id="KW-0479">Metal-binding</keyword>
<dbReference type="EMBL" id="FSRL01000001">
    <property type="protein sequence ID" value="SIO04192.1"/>
    <property type="molecule type" value="Genomic_DNA"/>
</dbReference>
<keyword evidence="7" id="KW-1185">Reference proteome</keyword>
<evidence type="ECO:0000259" key="5">
    <source>
        <dbReference type="PROSITE" id="PS51891"/>
    </source>
</evidence>
<dbReference type="SUPFAM" id="SSF51316">
    <property type="entry name" value="Mss4-like"/>
    <property type="match status" value="1"/>
</dbReference>
<evidence type="ECO:0000256" key="2">
    <source>
        <dbReference type="ARBA" id="ARBA00022723"/>
    </source>
</evidence>
<dbReference type="Pfam" id="PF04828">
    <property type="entry name" value="GFA"/>
    <property type="match status" value="1"/>
</dbReference>
<dbReference type="OrthoDB" id="9807246at2"/>
<dbReference type="RefSeq" id="WP_074256344.1">
    <property type="nucleotide sequence ID" value="NZ_FSRL01000001.1"/>
</dbReference>
<reference evidence="7" key="1">
    <citation type="submission" date="2016-11" db="EMBL/GenBank/DDBJ databases">
        <authorList>
            <person name="Varghese N."/>
            <person name="Submissions S."/>
        </authorList>
    </citation>
    <scope>NUCLEOTIDE SEQUENCE [LARGE SCALE GENOMIC DNA]</scope>
    <source>
        <strain evidence="7">DSM 29440</strain>
    </source>
</reference>
<dbReference type="PANTHER" id="PTHR33337">
    <property type="entry name" value="GFA DOMAIN-CONTAINING PROTEIN"/>
    <property type="match status" value="1"/>
</dbReference>
<evidence type="ECO:0000256" key="1">
    <source>
        <dbReference type="ARBA" id="ARBA00005495"/>
    </source>
</evidence>
<protein>
    <submittedName>
        <fullName evidence="6">Uncharacterized conserved protein</fullName>
    </submittedName>
</protein>
<dbReference type="PROSITE" id="PS51891">
    <property type="entry name" value="CENP_V_GFA"/>
    <property type="match status" value="1"/>
</dbReference>
<dbReference type="GO" id="GO:0046872">
    <property type="term" value="F:metal ion binding"/>
    <property type="evidence" value="ECO:0007669"/>
    <property type="project" value="UniProtKB-KW"/>
</dbReference>
<keyword evidence="4" id="KW-0456">Lyase</keyword>
<dbReference type="PANTHER" id="PTHR33337:SF40">
    <property type="entry name" value="CENP-V_GFA DOMAIN-CONTAINING PROTEIN-RELATED"/>
    <property type="match status" value="1"/>
</dbReference>
<evidence type="ECO:0000313" key="7">
    <source>
        <dbReference type="Proteomes" id="UP000184932"/>
    </source>
</evidence>